<feature type="region of interest" description="Disordered" evidence="2">
    <location>
        <begin position="316"/>
        <end position="364"/>
    </location>
</feature>
<feature type="non-terminal residue" evidence="4">
    <location>
        <position position="448"/>
    </location>
</feature>
<dbReference type="Proteomes" id="UP001188597">
    <property type="component" value="Unassembled WGS sequence"/>
</dbReference>
<keyword evidence="1" id="KW-0479">Metal-binding</keyword>
<name>A0AA88S3H9_9ASTE</name>
<evidence type="ECO:0000256" key="1">
    <source>
        <dbReference type="PROSITE-ProRule" id="PRU00047"/>
    </source>
</evidence>
<dbReference type="PANTHER" id="PTHR47481:SF36">
    <property type="entry name" value="CCHC-TYPE DOMAIN-CONTAINING PROTEIN"/>
    <property type="match status" value="1"/>
</dbReference>
<organism evidence="4 5">
    <name type="scientific">Escallonia herrerae</name>
    <dbReference type="NCBI Taxonomy" id="1293975"/>
    <lineage>
        <taxon>Eukaryota</taxon>
        <taxon>Viridiplantae</taxon>
        <taxon>Streptophyta</taxon>
        <taxon>Embryophyta</taxon>
        <taxon>Tracheophyta</taxon>
        <taxon>Spermatophyta</taxon>
        <taxon>Magnoliopsida</taxon>
        <taxon>eudicotyledons</taxon>
        <taxon>Gunneridae</taxon>
        <taxon>Pentapetalae</taxon>
        <taxon>asterids</taxon>
        <taxon>campanulids</taxon>
        <taxon>Escalloniales</taxon>
        <taxon>Escalloniaceae</taxon>
        <taxon>Escallonia</taxon>
    </lineage>
</organism>
<feature type="compositionally biased region" description="Basic and acidic residues" evidence="2">
    <location>
        <begin position="77"/>
        <end position="102"/>
    </location>
</feature>
<dbReference type="GO" id="GO:0003676">
    <property type="term" value="F:nucleic acid binding"/>
    <property type="evidence" value="ECO:0007669"/>
    <property type="project" value="InterPro"/>
</dbReference>
<sequence>MKRIIIHGLRPEFRGFVAAVQGWPNQPSLVKFENLLTSQEAMAKQMRGVSLKGEEEALYANKSRGNSKQHTTNGSKRNHDKEKGHQGERSFHSGEASKNHGNNKRFEGKCYNCGKKGHMAKVCWSKKRPVESNATTSNTKEKSEDDWDAEALFAAEEELALTASTFEQIDYENDWIVDLGCSNHMTGDQEKLQNLSEYKGSRVVVTANNSKLPIAHVSKTVVTPQFAANQMQLQNVYHVPNHLRSRIDKKAVRCIFVGYNSQRKGWKCCDPTTGRCYASRNLVFDEASSWWSSEEEILQDLDTFKDELKSAQIQLSSNKTGDSVDGDDAEQTIAQNPWKTGVYQGPSEEGEPSEAEVPTQQSQPRRFTRVRKTNPKYANAAIAEEAVEPETEKVLEEEIELQQIKTEDQVADLFTKDDEIRLFKTIAWASTIQEENSVLRLFSAMTTK</sequence>
<gene>
    <name evidence="4" type="ORF">RJ639_025154</name>
</gene>
<evidence type="ECO:0000256" key="2">
    <source>
        <dbReference type="SAM" id="MobiDB-lite"/>
    </source>
</evidence>
<feature type="compositionally biased region" description="Polar residues" evidence="2">
    <location>
        <begin position="63"/>
        <end position="75"/>
    </location>
</feature>
<evidence type="ECO:0000313" key="4">
    <source>
        <dbReference type="EMBL" id="KAK2997194.1"/>
    </source>
</evidence>
<evidence type="ECO:0000313" key="5">
    <source>
        <dbReference type="Proteomes" id="UP001188597"/>
    </source>
</evidence>
<dbReference type="PANTHER" id="PTHR47481">
    <property type="match status" value="1"/>
</dbReference>
<dbReference type="Pfam" id="PF00098">
    <property type="entry name" value="zf-CCHC"/>
    <property type="match status" value="1"/>
</dbReference>
<dbReference type="AlphaFoldDB" id="A0AA88S3H9"/>
<comment type="caution">
    <text evidence="4">The sequence shown here is derived from an EMBL/GenBank/DDBJ whole genome shotgun (WGS) entry which is preliminary data.</text>
</comment>
<accession>A0AA88S3H9</accession>
<dbReference type="Gene3D" id="4.10.60.10">
    <property type="entry name" value="Zinc finger, CCHC-type"/>
    <property type="match status" value="1"/>
</dbReference>
<evidence type="ECO:0000259" key="3">
    <source>
        <dbReference type="PROSITE" id="PS50158"/>
    </source>
</evidence>
<dbReference type="Pfam" id="PF25597">
    <property type="entry name" value="SH3_retrovirus"/>
    <property type="match status" value="1"/>
</dbReference>
<keyword evidence="1" id="KW-0863">Zinc-finger</keyword>
<feature type="domain" description="CCHC-type" evidence="3">
    <location>
        <begin position="109"/>
        <end position="123"/>
    </location>
</feature>
<dbReference type="GO" id="GO:0008270">
    <property type="term" value="F:zinc ion binding"/>
    <property type="evidence" value="ECO:0007669"/>
    <property type="project" value="UniProtKB-KW"/>
</dbReference>
<dbReference type="EMBL" id="JAVXUP010004353">
    <property type="protein sequence ID" value="KAK2997194.1"/>
    <property type="molecule type" value="Genomic_DNA"/>
</dbReference>
<reference evidence="4" key="1">
    <citation type="submission" date="2022-12" db="EMBL/GenBank/DDBJ databases">
        <title>Draft genome assemblies for two species of Escallonia (Escalloniales).</title>
        <authorList>
            <person name="Chanderbali A."/>
            <person name="Dervinis C."/>
            <person name="Anghel I."/>
            <person name="Soltis D."/>
            <person name="Soltis P."/>
            <person name="Zapata F."/>
        </authorList>
    </citation>
    <scope>NUCLEOTIDE SEQUENCE</scope>
    <source>
        <strain evidence="4">UCBG64.0493</strain>
        <tissue evidence="4">Leaf</tissue>
    </source>
</reference>
<protein>
    <recommendedName>
        <fullName evidence="3">CCHC-type domain-containing protein</fullName>
    </recommendedName>
</protein>
<dbReference type="InterPro" id="IPR036875">
    <property type="entry name" value="Znf_CCHC_sf"/>
</dbReference>
<dbReference type="InterPro" id="IPR057670">
    <property type="entry name" value="SH3_retrovirus"/>
</dbReference>
<dbReference type="PROSITE" id="PS50158">
    <property type="entry name" value="ZF_CCHC"/>
    <property type="match status" value="1"/>
</dbReference>
<dbReference type="InterPro" id="IPR001878">
    <property type="entry name" value="Znf_CCHC"/>
</dbReference>
<keyword evidence="5" id="KW-1185">Reference proteome</keyword>
<feature type="region of interest" description="Disordered" evidence="2">
    <location>
        <begin position="59"/>
        <end position="102"/>
    </location>
</feature>
<proteinExistence type="predicted"/>
<keyword evidence="1" id="KW-0862">Zinc</keyword>
<dbReference type="SUPFAM" id="SSF57756">
    <property type="entry name" value="Retrovirus zinc finger-like domains"/>
    <property type="match status" value="1"/>
</dbReference>
<dbReference type="SMART" id="SM00343">
    <property type="entry name" value="ZnF_C2HC"/>
    <property type="match status" value="1"/>
</dbReference>